<reference evidence="3" key="1">
    <citation type="journal article" date="2019" name="Int. J. Syst. Evol. Microbiol.">
        <title>The Global Catalogue of Microorganisms (GCM) 10K type strain sequencing project: providing services to taxonomists for standard genome sequencing and annotation.</title>
        <authorList>
            <consortium name="The Broad Institute Genomics Platform"/>
            <consortium name="The Broad Institute Genome Sequencing Center for Infectious Disease"/>
            <person name="Wu L."/>
            <person name="Ma J."/>
        </authorList>
    </citation>
    <scope>NUCLEOTIDE SEQUENCE [LARGE SCALE GENOMIC DNA]</scope>
    <source>
        <strain evidence="3">JCM 11136</strain>
    </source>
</reference>
<evidence type="ECO:0000313" key="3">
    <source>
        <dbReference type="Proteomes" id="UP001501578"/>
    </source>
</evidence>
<feature type="domain" description="Aminoglycoside phosphotransferase" evidence="1">
    <location>
        <begin position="119"/>
        <end position="178"/>
    </location>
</feature>
<dbReference type="EMBL" id="BAAAHQ010000018">
    <property type="protein sequence ID" value="GAA0932521.1"/>
    <property type="molecule type" value="Genomic_DNA"/>
</dbReference>
<keyword evidence="3" id="KW-1185">Reference proteome</keyword>
<dbReference type="Proteomes" id="UP001501578">
    <property type="component" value="Unassembled WGS sequence"/>
</dbReference>
<evidence type="ECO:0000313" key="2">
    <source>
        <dbReference type="EMBL" id="GAA0932521.1"/>
    </source>
</evidence>
<dbReference type="SUPFAM" id="SSF56112">
    <property type="entry name" value="Protein kinase-like (PK-like)"/>
    <property type="match status" value="1"/>
</dbReference>
<gene>
    <name evidence="2" type="ORF">GCM10009560_38230</name>
</gene>
<accession>A0ABP4A730</accession>
<dbReference type="InterPro" id="IPR011009">
    <property type="entry name" value="Kinase-like_dom_sf"/>
</dbReference>
<dbReference type="Pfam" id="PF01636">
    <property type="entry name" value="APH"/>
    <property type="match status" value="1"/>
</dbReference>
<dbReference type="Gene3D" id="3.90.1200.10">
    <property type="match status" value="1"/>
</dbReference>
<organism evidence="2 3">
    <name type="scientific">Nonomuraea longicatena</name>
    <dbReference type="NCBI Taxonomy" id="83682"/>
    <lineage>
        <taxon>Bacteria</taxon>
        <taxon>Bacillati</taxon>
        <taxon>Actinomycetota</taxon>
        <taxon>Actinomycetes</taxon>
        <taxon>Streptosporangiales</taxon>
        <taxon>Streptosporangiaceae</taxon>
        <taxon>Nonomuraea</taxon>
    </lineage>
</organism>
<sequence length="254" mass="28270">MEPERLEGGNDAGAIRMGTTVRRPTRVWTPAVHDLLRHLDGKCFAGAPRVLGFDAEGREILTYIEGDAVGNRTVWPAWARSEDALVQAGQWLRAYHAAVADFVPRPGALWRTGETWSPGLIIAHNDASPFNAAWRDGHLAGFFDWDFAGPASVESDVGWTAVGWVPLSAWRVAAAEGFPEPADRPRRLRMFLEAYGWRGDPRVLVAVVQERMRVRAEEIRRRGALDEALYGRLLRGGVADDMELAVRELDELSF</sequence>
<evidence type="ECO:0000259" key="1">
    <source>
        <dbReference type="Pfam" id="PF01636"/>
    </source>
</evidence>
<comment type="caution">
    <text evidence="2">The sequence shown here is derived from an EMBL/GenBank/DDBJ whole genome shotgun (WGS) entry which is preliminary data.</text>
</comment>
<name>A0ABP4A730_9ACTN</name>
<dbReference type="InterPro" id="IPR002575">
    <property type="entry name" value="Aminoglycoside_PTrfase"/>
</dbReference>
<protein>
    <recommendedName>
        <fullName evidence="1">Aminoglycoside phosphotransferase domain-containing protein</fullName>
    </recommendedName>
</protein>
<proteinExistence type="predicted"/>
<dbReference type="RefSeq" id="WP_343951258.1">
    <property type="nucleotide sequence ID" value="NZ_BAAAHQ010000018.1"/>
</dbReference>